<dbReference type="PRINTS" id="PR00364">
    <property type="entry name" value="DISEASERSIST"/>
</dbReference>
<evidence type="ECO:0000259" key="4">
    <source>
        <dbReference type="PROSITE" id="PS50043"/>
    </source>
</evidence>
<dbReference type="GO" id="GO:0006355">
    <property type="term" value="P:regulation of DNA-templated transcription"/>
    <property type="evidence" value="ECO:0007669"/>
    <property type="project" value="InterPro"/>
</dbReference>
<dbReference type="SMART" id="SM00421">
    <property type="entry name" value="HTH_LUXR"/>
    <property type="match status" value="1"/>
</dbReference>
<evidence type="ECO:0000313" key="5">
    <source>
        <dbReference type="EMBL" id="MRG84752.1"/>
    </source>
</evidence>
<proteinExistence type="predicted"/>
<dbReference type="RefSeq" id="WP_153726732.1">
    <property type="nucleotide sequence ID" value="NZ_WJNH01000001.1"/>
</dbReference>
<dbReference type="PANTHER" id="PTHR44688:SF16">
    <property type="entry name" value="DNA-BINDING TRANSCRIPTIONAL ACTIVATOR DEVR_DOSR"/>
    <property type="match status" value="1"/>
</dbReference>
<feature type="domain" description="HTH luxR-type" evidence="4">
    <location>
        <begin position="605"/>
        <end position="670"/>
    </location>
</feature>
<evidence type="ECO:0000313" key="6">
    <source>
        <dbReference type="Proteomes" id="UP000480185"/>
    </source>
</evidence>
<dbReference type="PROSITE" id="PS50043">
    <property type="entry name" value="HTH_LUXR_2"/>
    <property type="match status" value="1"/>
</dbReference>
<accession>A0A6G1X1C0</accession>
<sequence length="674" mass="79066">MGNENWNKEKVLLTEQVHRTELELFVGRDDELHQLGELFALEPFPYRLIQLHGIAGVGKTLLIHKLQERLQLGSGEFFTIDCRKTSRIANLSSRSVLDVVKKLYRDDKVNQFIDFITKSDRKRILVIDHVDEHHEAEEWIRESVAHEVPEQVMIMVAGQTPLRGPWLNSPAWQQVTKKIELQKLSFLDVNQYVNKRGFLETSVSYKLWNATKGHPLALSLFTSRLIEEKNINLQEQFDLIQYMVEFFIEEVKHDRDLRALIEICTILHFFNEDNLSYIYQQPVSETMFDQVLETSFVKQGKNGWFVDNFIRQLLNQYFKHRNPRRFKDISKRCAAYYRHKIFSKPDQEYLILYISEFIYHLGDNMITASLYDQSSPVHYSLQSIDESNFDEVEQYFEDRKKQALHYEVDYYQLNSEEKYSFKVSKEHNQRENQLIDVSYLKQLGYDVFRIAKDHNGQMTGLSIVIPINRKTIPYLKEMPVTRSYFNRLAKAEMSEMMVDERETAGYFIRMIDVVDPKDPSRRSYLLYSLMPLLLSGGRIITSTPLKMYQDILKRFGFEQVKGATHFDYGPNVPSPTYMLDVRGPKLVAYLDQLAAQLEQGSGLELPRKSLPFSPREFEVAELIMEGYTNDEIASTLSVSQITVKKHVSNLLKKMEVKNRALLIRRLLDYVKNSN</sequence>
<dbReference type="InterPro" id="IPR000792">
    <property type="entry name" value="Tscrpt_reg_LuxR_C"/>
</dbReference>
<name>A0A6G1X1C0_9BACI</name>
<protein>
    <submittedName>
        <fullName evidence="5">NACHT domain-containing protein</fullName>
    </submittedName>
</protein>
<dbReference type="SMART" id="SM00382">
    <property type="entry name" value="AAA"/>
    <property type="match status" value="1"/>
</dbReference>
<dbReference type="Pfam" id="PF05729">
    <property type="entry name" value="NACHT"/>
    <property type="match status" value="1"/>
</dbReference>
<dbReference type="CDD" id="cd06170">
    <property type="entry name" value="LuxR_C_like"/>
    <property type="match status" value="1"/>
</dbReference>
<dbReference type="PRINTS" id="PR00038">
    <property type="entry name" value="HTHLUXR"/>
</dbReference>
<keyword evidence="2" id="KW-0238">DNA-binding</keyword>
<dbReference type="SUPFAM" id="SSF52540">
    <property type="entry name" value="P-loop containing nucleoside triphosphate hydrolases"/>
    <property type="match status" value="1"/>
</dbReference>
<dbReference type="InterPro" id="IPR027417">
    <property type="entry name" value="P-loop_NTPase"/>
</dbReference>
<keyword evidence="3" id="KW-0804">Transcription</keyword>
<dbReference type="InterPro" id="IPR003593">
    <property type="entry name" value="AAA+_ATPase"/>
</dbReference>
<reference evidence="5 6" key="1">
    <citation type="submission" date="2019-11" db="EMBL/GenBank/DDBJ databases">
        <authorList>
            <person name="Li J."/>
        </authorList>
    </citation>
    <scope>NUCLEOTIDE SEQUENCE [LARGE SCALE GENOMIC DNA]</scope>
    <source>
        <strain evidence="5 6">J4</strain>
    </source>
</reference>
<dbReference type="Gene3D" id="3.40.50.300">
    <property type="entry name" value="P-loop containing nucleotide triphosphate hydrolases"/>
    <property type="match status" value="1"/>
</dbReference>
<comment type="caution">
    <text evidence="5">The sequence shown here is derived from an EMBL/GenBank/DDBJ whole genome shotgun (WGS) entry which is preliminary data.</text>
</comment>
<dbReference type="AlphaFoldDB" id="A0A6G1X1C0"/>
<dbReference type="PANTHER" id="PTHR44688">
    <property type="entry name" value="DNA-BINDING TRANSCRIPTIONAL ACTIVATOR DEVR_DOSR"/>
    <property type="match status" value="1"/>
</dbReference>
<keyword evidence="6" id="KW-1185">Reference proteome</keyword>
<evidence type="ECO:0000256" key="2">
    <source>
        <dbReference type="ARBA" id="ARBA00023125"/>
    </source>
</evidence>
<dbReference type="Gene3D" id="1.10.10.10">
    <property type="entry name" value="Winged helix-like DNA-binding domain superfamily/Winged helix DNA-binding domain"/>
    <property type="match status" value="1"/>
</dbReference>
<dbReference type="InterPro" id="IPR007111">
    <property type="entry name" value="NACHT_NTPase"/>
</dbReference>
<dbReference type="PROSITE" id="PS00622">
    <property type="entry name" value="HTH_LUXR_1"/>
    <property type="match status" value="1"/>
</dbReference>
<dbReference type="OrthoDB" id="182489at2"/>
<dbReference type="GO" id="GO:0003677">
    <property type="term" value="F:DNA binding"/>
    <property type="evidence" value="ECO:0007669"/>
    <property type="project" value="UniProtKB-KW"/>
</dbReference>
<dbReference type="Proteomes" id="UP000480185">
    <property type="component" value="Unassembled WGS sequence"/>
</dbReference>
<dbReference type="Pfam" id="PF00196">
    <property type="entry name" value="GerE"/>
    <property type="match status" value="1"/>
</dbReference>
<dbReference type="EMBL" id="WJNH01000001">
    <property type="protein sequence ID" value="MRG84752.1"/>
    <property type="molecule type" value="Genomic_DNA"/>
</dbReference>
<organism evidence="5 6">
    <name type="scientific">Salinibacillus xinjiangensis</name>
    <dbReference type="NCBI Taxonomy" id="1229268"/>
    <lineage>
        <taxon>Bacteria</taxon>
        <taxon>Bacillati</taxon>
        <taxon>Bacillota</taxon>
        <taxon>Bacilli</taxon>
        <taxon>Bacillales</taxon>
        <taxon>Bacillaceae</taxon>
        <taxon>Salinibacillus</taxon>
    </lineage>
</organism>
<dbReference type="InterPro" id="IPR036388">
    <property type="entry name" value="WH-like_DNA-bd_sf"/>
</dbReference>
<dbReference type="InterPro" id="IPR016032">
    <property type="entry name" value="Sig_transdc_resp-reg_C-effctor"/>
</dbReference>
<keyword evidence="1" id="KW-0805">Transcription regulation</keyword>
<gene>
    <name evidence="5" type="ORF">GH754_00255</name>
</gene>
<evidence type="ECO:0000256" key="3">
    <source>
        <dbReference type="ARBA" id="ARBA00023163"/>
    </source>
</evidence>
<evidence type="ECO:0000256" key="1">
    <source>
        <dbReference type="ARBA" id="ARBA00023015"/>
    </source>
</evidence>
<dbReference type="SUPFAM" id="SSF46894">
    <property type="entry name" value="C-terminal effector domain of the bipartite response regulators"/>
    <property type="match status" value="1"/>
</dbReference>